<dbReference type="AlphaFoldDB" id="A0A432VBA9"/>
<organism evidence="2 3">
    <name type="scientific">Borborobacter arsenicus</name>
    <dbReference type="NCBI Taxonomy" id="1851146"/>
    <lineage>
        <taxon>Bacteria</taxon>
        <taxon>Pseudomonadati</taxon>
        <taxon>Pseudomonadota</taxon>
        <taxon>Alphaproteobacteria</taxon>
        <taxon>Hyphomicrobiales</taxon>
        <taxon>Phyllobacteriaceae</taxon>
        <taxon>Borborobacter</taxon>
    </lineage>
</organism>
<dbReference type="Pfam" id="PF12844">
    <property type="entry name" value="HTH_19"/>
    <property type="match status" value="1"/>
</dbReference>
<dbReference type="Proteomes" id="UP000281647">
    <property type="component" value="Unassembled WGS sequence"/>
</dbReference>
<dbReference type="Gene3D" id="1.10.260.40">
    <property type="entry name" value="lambda repressor-like DNA-binding domains"/>
    <property type="match status" value="1"/>
</dbReference>
<protein>
    <submittedName>
        <fullName evidence="2">XRE family transcriptional regulator</fullName>
    </submittedName>
</protein>
<dbReference type="SMART" id="SM00530">
    <property type="entry name" value="HTH_XRE"/>
    <property type="match status" value="1"/>
</dbReference>
<dbReference type="EMBL" id="RKST01000001">
    <property type="protein sequence ID" value="RUM99448.1"/>
    <property type="molecule type" value="Genomic_DNA"/>
</dbReference>
<evidence type="ECO:0000313" key="3">
    <source>
        <dbReference type="Proteomes" id="UP000281647"/>
    </source>
</evidence>
<dbReference type="CDD" id="cd00093">
    <property type="entry name" value="HTH_XRE"/>
    <property type="match status" value="1"/>
</dbReference>
<dbReference type="RefSeq" id="WP_128625688.1">
    <property type="nucleotide sequence ID" value="NZ_RKST01000001.1"/>
</dbReference>
<proteinExistence type="predicted"/>
<reference evidence="2 3" key="1">
    <citation type="submission" date="2018-11" db="EMBL/GenBank/DDBJ databases">
        <title>Pseudaminobacter arsenicus sp. nov., an arsenic-resistant bacterium isolated from arsenic-rich aquifers.</title>
        <authorList>
            <person name="Mu Y."/>
        </authorList>
    </citation>
    <scope>NUCLEOTIDE SEQUENCE [LARGE SCALE GENOMIC DNA]</scope>
    <source>
        <strain evidence="2 3">CB3</strain>
    </source>
</reference>
<evidence type="ECO:0000259" key="1">
    <source>
        <dbReference type="PROSITE" id="PS50943"/>
    </source>
</evidence>
<dbReference type="PROSITE" id="PS50943">
    <property type="entry name" value="HTH_CROC1"/>
    <property type="match status" value="1"/>
</dbReference>
<dbReference type="SUPFAM" id="SSF47413">
    <property type="entry name" value="lambda repressor-like DNA-binding domains"/>
    <property type="match status" value="1"/>
</dbReference>
<sequence>MPNTTNIYEEIPDMDTMGGRLSRAREASGISVKQLAWRLGVKISTIQAWESDRSQPGAHRMNMMAGMLNVSLSWILHGVGIAPTEHEFDDSDGETLEAVGAQIIRLKRLHAETGNLIDRLEDGMARRAG</sequence>
<name>A0A432VBA9_9HYPH</name>
<dbReference type="InterPro" id="IPR010982">
    <property type="entry name" value="Lambda_DNA-bd_dom_sf"/>
</dbReference>
<feature type="domain" description="HTH cro/C1-type" evidence="1">
    <location>
        <begin position="21"/>
        <end position="75"/>
    </location>
</feature>
<gene>
    <name evidence="2" type="ORF">EET67_00600</name>
</gene>
<dbReference type="GO" id="GO:0003677">
    <property type="term" value="F:DNA binding"/>
    <property type="evidence" value="ECO:0007669"/>
    <property type="project" value="InterPro"/>
</dbReference>
<accession>A0A432VBA9</accession>
<dbReference type="InterPro" id="IPR001387">
    <property type="entry name" value="Cro/C1-type_HTH"/>
</dbReference>
<keyword evidence="3" id="KW-1185">Reference proteome</keyword>
<comment type="caution">
    <text evidence="2">The sequence shown here is derived from an EMBL/GenBank/DDBJ whole genome shotgun (WGS) entry which is preliminary data.</text>
</comment>
<evidence type="ECO:0000313" key="2">
    <source>
        <dbReference type="EMBL" id="RUM99448.1"/>
    </source>
</evidence>
<dbReference type="OrthoDB" id="5659783at2"/>